<feature type="domain" description="F-box" evidence="1">
    <location>
        <begin position="3"/>
        <end position="49"/>
    </location>
</feature>
<dbReference type="Proteomes" id="UP000663889">
    <property type="component" value="Unassembled WGS sequence"/>
</dbReference>
<dbReference type="SMART" id="SM00256">
    <property type="entry name" value="FBOX"/>
    <property type="match status" value="1"/>
</dbReference>
<name>A0A814YSY1_9BILA</name>
<dbReference type="PROSITE" id="PS50181">
    <property type="entry name" value="FBOX"/>
    <property type="match status" value="1"/>
</dbReference>
<reference evidence="2" key="1">
    <citation type="submission" date="2021-02" db="EMBL/GenBank/DDBJ databases">
        <authorList>
            <person name="Nowell W R."/>
        </authorList>
    </citation>
    <scope>NUCLEOTIDE SEQUENCE</scope>
</reference>
<organism evidence="2 4">
    <name type="scientific">Rotaria sordida</name>
    <dbReference type="NCBI Taxonomy" id="392033"/>
    <lineage>
        <taxon>Eukaryota</taxon>
        <taxon>Metazoa</taxon>
        <taxon>Spiralia</taxon>
        <taxon>Gnathifera</taxon>
        <taxon>Rotifera</taxon>
        <taxon>Eurotatoria</taxon>
        <taxon>Bdelloidea</taxon>
        <taxon>Philodinida</taxon>
        <taxon>Philodinidae</taxon>
        <taxon>Rotaria</taxon>
    </lineage>
</organism>
<sequence length="356" mass="41417">MSVNSFEILPDDILYEIFSYLSPVYILQSFLLTKRLSRVIINQYLWHIHIGDSTISLLIFSNYCNNLFKLIGGRILSLRLRLTNLIGGWSLISSYLRYHQTTLLQRLHLIDINPHEFDKLLRNQLIKQLHTLLVDVTPYNPFHCFQVEGIYLVKVCSRMPLLKICRLPFNHDDGNINKIENYSLKYQITLPNLLSRNHLRTLTIGIHTSRFIERLLLSIPFIENLSFAIKDKDINENDDAHDKITFCQNPTDVTDLFPRANTLSFYGYNKTNCVRDLANCRSSISSLVPWLLLTNIKINHSDVITQHTLVSILRMAYNVHTLDIVDDRGILVRTILHNKDKFGTQINEQVRNSILK</sequence>
<evidence type="ECO:0000313" key="4">
    <source>
        <dbReference type="Proteomes" id="UP000663882"/>
    </source>
</evidence>
<dbReference type="SUPFAM" id="SSF81383">
    <property type="entry name" value="F-box domain"/>
    <property type="match status" value="1"/>
</dbReference>
<proteinExistence type="predicted"/>
<dbReference type="InterPro" id="IPR001810">
    <property type="entry name" value="F-box_dom"/>
</dbReference>
<protein>
    <recommendedName>
        <fullName evidence="1">F-box domain-containing protein</fullName>
    </recommendedName>
</protein>
<gene>
    <name evidence="2" type="ORF">RFH988_LOCUS26346</name>
    <name evidence="3" type="ORF">SEV965_LOCUS26738</name>
</gene>
<dbReference type="Proteomes" id="UP000663882">
    <property type="component" value="Unassembled WGS sequence"/>
</dbReference>
<dbReference type="OrthoDB" id="10055595at2759"/>
<evidence type="ECO:0000313" key="2">
    <source>
        <dbReference type="EMBL" id="CAF1234489.1"/>
    </source>
</evidence>
<dbReference type="EMBL" id="CAJNOO010002084">
    <property type="protein sequence ID" value="CAF1234489.1"/>
    <property type="molecule type" value="Genomic_DNA"/>
</dbReference>
<comment type="caution">
    <text evidence="2">The sequence shown here is derived from an EMBL/GenBank/DDBJ whole genome shotgun (WGS) entry which is preliminary data.</text>
</comment>
<dbReference type="InterPro" id="IPR036047">
    <property type="entry name" value="F-box-like_dom_sf"/>
</dbReference>
<evidence type="ECO:0000259" key="1">
    <source>
        <dbReference type="PROSITE" id="PS50181"/>
    </source>
</evidence>
<dbReference type="AlphaFoldDB" id="A0A814YSY1"/>
<dbReference type="EMBL" id="CAJNOU010002306">
    <property type="protein sequence ID" value="CAF1309854.1"/>
    <property type="molecule type" value="Genomic_DNA"/>
</dbReference>
<evidence type="ECO:0000313" key="3">
    <source>
        <dbReference type="EMBL" id="CAF1309854.1"/>
    </source>
</evidence>
<accession>A0A814YSY1</accession>